<organism evidence="2 4">
    <name type="scientific">Rathayibacter tanaceti</name>
    <dbReference type="NCBI Taxonomy" id="1671680"/>
    <lineage>
        <taxon>Bacteria</taxon>
        <taxon>Bacillati</taxon>
        <taxon>Actinomycetota</taxon>
        <taxon>Actinomycetes</taxon>
        <taxon>Micrococcales</taxon>
        <taxon>Microbacteriaceae</taxon>
        <taxon>Rathayibacter</taxon>
    </lineage>
</organism>
<proteinExistence type="predicted"/>
<feature type="transmembrane region" description="Helical" evidence="1">
    <location>
        <begin position="259"/>
        <end position="280"/>
    </location>
</feature>
<dbReference type="GO" id="GO:0005886">
    <property type="term" value="C:plasma membrane"/>
    <property type="evidence" value="ECO:0007669"/>
    <property type="project" value="TreeGrafter"/>
</dbReference>
<feature type="transmembrane region" description="Helical" evidence="1">
    <location>
        <begin position="6"/>
        <end position="22"/>
    </location>
</feature>
<feature type="transmembrane region" description="Helical" evidence="1">
    <location>
        <begin position="106"/>
        <end position="132"/>
    </location>
</feature>
<evidence type="ECO:0000313" key="4">
    <source>
        <dbReference type="Proteomes" id="UP000076717"/>
    </source>
</evidence>
<reference evidence="3" key="2">
    <citation type="submission" date="2019-12" db="EMBL/GenBank/DDBJ databases">
        <title>Complete and Draft Genome Sequences of New Strains and Members of Some Known Species of the Genus Rathayibacter isolated from Plants.</title>
        <authorList>
            <person name="Tarlachkov S.V."/>
            <person name="Starodumova I.P."/>
            <person name="Dorofeeva L.V."/>
            <person name="Prisyazhnaya N.V."/>
            <person name="Leyn S.A."/>
            <person name="Zlamal J.E."/>
            <person name="Elane M.L."/>
            <person name="Osterman A.L."/>
            <person name="Nadler S.A."/>
            <person name="Subbotin S.A."/>
            <person name="Evtushenko L.I."/>
        </authorList>
    </citation>
    <scope>NUCLEOTIDE SEQUENCE</scope>
    <source>
        <strain evidence="3">VKM Ac-2761</strain>
    </source>
</reference>
<keyword evidence="1" id="KW-0472">Membrane</keyword>
<dbReference type="PATRIC" id="fig|1671680.3.peg.1360"/>
<dbReference type="Proteomes" id="UP000076717">
    <property type="component" value="Unassembled WGS sequence"/>
</dbReference>
<evidence type="ECO:0000313" key="2">
    <source>
        <dbReference type="EMBL" id="KZX21584.1"/>
    </source>
</evidence>
<feature type="transmembrane region" description="Helical" evidence="1">
    <location>
        <begin position="368"/>
        <end position="401"/>
    </location>
</feature>
<dbReference type="PANTHER" id="PTHR30354:SF25">
    <property type="entry name" value="INNER MEMBRANE PERMEASE YGBN"/>
    <property type="match status" value="1"/>
</dbReference>
<dbReference type="Proteomes" id="UP000465031">
    <property type="component" value="Chromosome"/>
</dbReference>
<dbReference type="GO" id="GO:0015128">
    <property type="term" value="F:gluconate transmembrane transporter activity"/>
    <property type="evidence" value="ECO:0007669"/>
    <property type="project" value="InterPro"/>
</dbReference>
<keyword evidence="1" id="KW-1133">Transmembrane helix</keyword>
<dbReference type="InterPro" id="IPR003474">
    <property type="entry name" value="Glcn_transporter"/>
</dbReference>
<feature type="transmembrane region" description="Helical" evidence="1">
    <location>
        <begin position="182"/>
        <end position="201"/>
    </location>
</feature>
<feature type="transmembrane region" description="Helical" evidence="1">
    <location>
        <begin position="144"/>
        <end position="162"/>
    </location>
</feature>
<dbReference type="EMBL" id="LIIN01000033">
    <property type="protein sequence ID" value="KZX21584.1"/>
    <property type="molecule type" value="Genomic_DNA"/>
</dbReference>
<evidence type="ECO:0000313" key="3">
    <source>
        <dbReference type="EMBL" id="QHC56639.1"/>
    </source>
</evidence>
<feature type="transmembrane region" description="Helical" evidence="1">
    <location>
        <begin position="333"/>
        <end position="356"/>
    </location>
</feature>
<keyword evidence="1" id="KW-0812">Transmembrane</keyword>
<reference evidence="2 4" key="1">
    <citation type="submission" date="2015-08" db="EMBL/GenBank/DDBJ databases">
        <title>Draft Genome Sequence of Rathayibacter sp. Strain VKM Ac-2596 Isolated from Leaf Gall Induced by Plant-Parasitic Nematodes.</title>
        <authorList>
            <person name="Vasilenko O.V."/>
            <person name="Starodumova I.P."/>
            <person name="Tarlachkov S.V."/>
            <person name="Dorofeeva L.V."/>
            <person name="Evtushenko L.I."/>
        </authorList>
    </citation>
    <scope>NUCLEOTIDE SEQUENCE [LARGE SCALE GENOMIC DNA]</scope>
    <source>
        <strain evidence="2 4">VKM Ac-2596</strain>
    </source>
</reference>
<feature type="transmembrane region" description="Helical" evidence="1">
    <location>
        <begin position="292"/>
        <end position="312"/>
    </location>
</feature>
<dbReference type="Pfam" id="PF02447">
    <property type="entry name" value="GntP_permease"/>
    <property type="match status" value="1"/>
</dbReference>
<reference evidence="5" key="3">
    <citation type="submission" date="2019-12" db="EMBL/GenBank/DDBJ databases">
        <title>Complete and draft genome sequences of new strains and members of some known species of the genus Rathayibacter isolated from plants.</title>
        <authorList>
            <person name="Tarlachkov S.V."/>
            <person name="Starodumova I.P."/>
            <person name="Dorofeeva L.V."/>
            <person name="Prisyazhnaya N.V."/>
            <person name="Leyn S."/>
            <person name="Zlamal J."/>
            <person name="Elan M."/>
            <person name="Osterman A.L."/>
            <person name="Nadler S."/>
            <person name="Subbotin S.A."/>
            <person name="Evtushenko L.I."/>
        </authorList>
    </citation>
    <scope>NUCLEOTIDE SEQUENCE [LARGE SCALE GENOMIC DNA]</scope>
    <source>
        <strain evidence="5">VKM Ac-2761</strain>
    </source>
</reference>
<feature type="transmembrane region" description="Helical" evidence="1">
    <location>
        <begin position="29"/>
        <end position="48"/>
    </location>
</feature>
<sequence>MTFPLAVLSIVLSVAALLVLIVRLRIHPYIAMTAVAVVLGLVFGLPLIDKERGVLAVLEGVLGPALAHILPLVGLGCIIGEIISRSGGGELLGRVLLQKVGPQRGVLAVVLAGLLVGSTIFFDTAVILLAPIALSIARQAGRHAAFFAVPMAIAVLAVHAILPPHPGAVAVASALGVDYGLLAVLGLSTMLPGAAVGCLWASRRLARIDARGGLPAPEAGTPVERTVAQPDTRAVSTLARGRAAATAPSATVTHLLTKLLIVLTLPVLLILLATVTALVAPQPTPVGDVVRFLGTPVIALMITTVVAYLLLLPRSARSGGGLTEVGRVGLRPVGEIVLSTGGGVAFGGVIAASGIGGQLVERLQEAHLPLVVFGFVLAAALRATLGTTTAAVTTVATLLATTIDTTTVDPTHVALLAVGISAGGVCLSHVNDAGFWVLSRYFTIPERTMLSTWTVGVTIMGVVCATLTTVLWYVLPGAPA</sequence>
<feature type="transmembrane region" description="Helical" evidence="1">
    <location>
        <begin position="450"/>
        <end position="475"/>
    </location>
</feature>
<name>A0A166I3S9_9MICO</name>
<evidence type="ECO:0000256" key="1">
    <source>
        <dbReference type="SAM" id="Phobius"/>
    </source>
</evidence>
<accession>A0A166I3S9</accession>
<dbReference type="EMBL" id="CP047186">
    <property type="protein sequence ID" value="QHC56639.1"/>
    <property type="molecule type" value="Genomic_DNA"/>
</dbReference>
<dbReference type="RefSeq" id="WP_068209829.1">
    <property type="nucleotide sequence ID" value="NZ_CP047186.1"/>
</dbReference>
<protein>
    <submittedName>
        <fullName evidence="2">Inner membrane permease YgbN</fullName>
    </submittedName>
</protein>
<dbReference type="OrthoDB" id="4325159at2"/>
<dbReference type="KEGG" id="rte:GSU10_14055"/>
<evidence type="ECO:0000313" key="5">
    <source>
        <dbReference type="Proteomes" id="UP000465031"/>
    </source>
</evidence>
<keyword evidence="4" id="KW-1185">Reference proteome</keyword>
<dbReference type="AlphaFoldDB" id="A0A166I3S9"/>
<dbReference type="PANTHER" id="PTHR30354">
    <property type="entry name" value="GNT FAMILY GLUCONATE TRANSPORTER"/>
    <property type="match status" value="1"/>
</dbReference>
<gene>
    <name evidence="2" type="primary">ygbN</name>
    <name evidence="2" type="ORF">ACH61_01289</name>
    <name evidence="3" type="ORF">GSU10_14055</name>
</gene>